<dbReference type="NCBIfam" id="TIGR00026">
    <property type="entry name" value="hi_GC_TIGR00026"/>
    <property type="match status" value="1"/>
</dbReference>
<name>A0A3N2DZW7_9GAMM</name>
<comment type="caution">
    <text evidence="3">The sequence shown here is derived from an EMBL/GenBank/DDBJ whole genome shotgun (WGS) entry which is preliminary data.</text>
</comment>
<dbReference type="PANTHER" id="PTHR39428:SF3">
    <property type="entry name" value="DEAZAFLAVIN-DEPENDENT NITROREDUCTASE"/>
    <property type="match status" value="1"/>
</dbReference>
<dbReference type="GO" id="GO:0016491">
    <property type="term" value="F:oxidoreductase activity"/>
    <property type="evidence" value="ECO:0007669"/>
    <property type="project" value="InterPro"/>
</dbReference>
<comment type="catalytic activity">
    <reaction evidence="2">
        <text>oxidized coenzyme F420-(gamma-L-Glu)(n) + a quinol + H(+) = reduced coenzyme F420-(gamma-L-Glu)(n) + a quinone</text>
        <dbReference type="Rhea" id="RHEA:39663"/>
        <dbReference type="Rhea" id="RHEA-COMP:12939"/>
        <dbReference type="Rhea" id="RHEA-COMP:14378"/>
        <dbReference type="ChEBI" id="CHEBI:15378"/>
        <dbReference type="ChEBI" id="CHEBI:24646"/>
        <dbReference type="ChEBI" id="CHEBI:132124"/>
        <dbReference type="ChEBI" id="CHEBI:133980"/>
        <dbReference type="ChEBI" id="CHEBI:139511"/>
    </reaction>
</comment>
<dbReference type="OrthoDB" id="9179360at2"/>
<dbReference type="EMBL" id="RKHR01000003">
    <property type="protein sequence ID" value="ROS05413.1"/>
    <property type="molecule type" value="Genomic_DNA"/>
</dbReference>
<evidence type="ECO:0000256" key="2">
    <source>
        <dbReference type="ARBA" id="ARBA00049106"/>
    </source>
</evidence>
<proteinExistence type="inferred from homology"/>
<evidence type="ECO:0000313" key="4">
    <source>
        <dbReference type="Proteomes" id="UP000275394"/>
    </source>
</evidence>
<dbReference type="AlphaFoldDB" id="A0A3N2DZW7"/>
<evidence type="ECO:0000313" key="3">
    <source>
        <dbReference type="EMBL" id="ROS05413.1"/>
    </source>
</evidence>
<comment type="similarity">
    <text evidence="1">Belongs to the F420H(2)-dependent quinone reductase family.</text>
</comment>
<dbReference type="GO" id="GO:0005886">
    <property type="term" value="C:plasma membrane"/>
    <property type="evidence" value="ECO:0007669"/>
    <property type="project" value="TreeGrafter"/>
</dbReference>
<organism evidence="3 4">
    <name type="scientific">Sinobacterium caligoides</name>
    <dbReference type="NCBI Taxonomy" id="933926"/>
    <lineage>
        <taxon>Bacteria</taxon>
        <taxon>Pseudomonadati</taxon>
        <taxon>Pseudomonadota</taxon>
        <taxon>Gammaproteobacteria</taxon>
        <taxon>Cellvibrionales</taxon>
        <taxon>Spongiibacteraceae</taxon>
        <taxon>Sinobacterium</taxon>
    </lineage>
</organism>
<dbReference type="PANTHER" id="PTHR39428">
    <property type="entry name" value="F420H(2)-DEPENDENT QUINONE REDUCTASE RV1261C"/>
    <property type="match status" value="1"/>
</dbReference>
<dbReference type="RefSeq" id="WP_123711319.1">
    <property type="nucleotide sequence ID" value="NZ_RKHR01000003.1"/>
</dbReference>
<dbReference type="InterPro" id="IPR004378">
    <property type="entry name" value="F420H2_quin_Rdtase"/>
</dbReference>
<dbReference type="Gene3D" id="2.30.110.10">
    <property type="entry name" value="Electron Transport, Fmn-binding Protein, Chain A"/>
    <property type="match status" value="1"/>
</dbReference>
<dbReference type="InterPro" id="IPR012349">
    <property type="entry name" value="Split_barrel_FMN-bd"/>
</dbReference>
<keyword evidence="4" id="KW-1185">Reference proteome</keyword>
<dbReference type="GO" id="GO:0070967">
    <property type="term" value="F:coenzyme F420 binding"/>
    <property type="evidence" value="ECO:0007669"/>
    <property type="project" value="TreeGrafter"/>
</dbReference>
<evidence type="ECO:0000256" key="1">
    <source>
        <dbReference type="ARBA" id="ARBA00008710"/>
    </source>
</evidence>
<reference evidence="3 4" key="1">
    <citation type="submission" date="2018-11" db="EMBL/GenBank/DDBJ databases">
        <title>Genomic Encyclopedia of Type Strains, Phase IV (KMG-IV): sequencing the most valuable type-strain genomes for metagenomic binning, comparative biology and taxonomic classification.</title>
        <authorList>
            <person name="Goeker M."/>
        </authorList>
    </citation>
    <scope>NUCLEOTIDE SEQUENCE [LARGE SCALE GENOMIC DNA]</scope>
    <source>
        <strain evidence="3 4">DSM 100316</strain>
    </source>
</reference>
<dbReference type="Pfam" id="PF04075">
    <property type="entry name" value="F420H2_quin_red"/>
    <property type="match status" value="1"/>
</dbReference>
<dbReference type="Proteomes" id="UP000275394">
    <property type="component" value="Unassembled WGS sequence"/>
</dbReference>
<accession>A0A3N2DZW7</accession>
<gene>
    <name evidence="3" type="ORF">EDC56_0943</name>
</gene>
<sequence>MANYQWFGKVHTFVYRASGGLIGHHLGEHPTALLYTVGAKSGRSRITPVRYYALDDHGIVIIASNNGQTKPPAWWFNIKAQPSFDIRVGRQRQKVRAELISGDRREVLWSQITAINPRTKSYMKTAGREIPVILLRRMADK</sequence>
<protein>
    <submittedName>
        <fullName evidence="3">Deazaflavin-dependent oxidoreductase (Nitroreductase family)</fullName>
    </submittedName>
</protein>